<proteinExistence type="predicted"/>
<evidence type="ECO:0000313" key="2">
    <source>
        <dbReference type="Proteomes" id="UP000515808"/>
    </source>
</evidence>
<sequence>MDIYIDKSNLISFVKSKSHELFDDCNKLLKKQLNVYFNFPKNDLKESPLLLNWITTLSQGMGEHNEIKFDYKEPARPLKSNSSNSFCSKKLTSVYLLEDDETEKFKNAGCVLVGKVGEEIQVLNKLFINQNDYDFEKKWRINGDDFKTWSDLKEYSLPLTDILIIDPYILSNKDTDTDTVDVNLINYLDVLCIESFTKANVIIVTDPSRSNYTFDEIKKKITSKLSSQLGKRPSFTLIFTKREHDRGVLTNYSRIYSGDTFSFWNNRGQKITKGREISYSSLAKKENHDLAIKLIEDIQHTITFLNSNNPDFIQGDKISNFLNFN</sequence>
<dbReference type="RefSeq" id="WP_187481525.1">
    <property type="nucleotide sequence ID" value="NZ_CP060695.1"/>
</dbReference>
<protein>
    <submittedName>
        <fullName evidence="1">Uncharacterized protein</fullName>
    </submittedName>
</protein>
<keyword evidence="2" id="KW-1185">Reference proteome</keyword>
<name>A0A7G9L7J7_9FLAO</name>
<evidence type="ECO:0000313" key="1">
    <source>
        <dbReference type="EMBL" id="QNM84596.1"/>
    </source>
</evidence>
<accession>A0A7G9L7J7</accession>
<reference evidence="1 2" key="1">
    <citation type="submission" date="2020-08" db="EMBL/GenBank/DDBJ databases">
        <title>Polaribacter sp. L12M9 isolated from gut of the Korean scallop.</title>
        <authorList>
            <person name="Jeong Y.S."/>
        </authorList>
    </citation>
    <scope>NUCLEOTIDE SEQUENCE [LARGE SCALE GENOMIC DNA]</scope>
    <source>
        <strain evidence="1 2">L12M9</strain>
    </source>
</reference>
<dbReference type="EMBL" id="CP060695">
    <property type="protein sequence ID" value="QNM84596.1"/>
    <property type="molecule type" value="Genomic_DNA"/>
</dbReference>
<dbReference type="AlphaFoldDB" id="A0A7G9L7J7"/>
<organism evidence="1 2">
    <name type="scientific">Polaribacter pectinis</name>
    <dbReference type="NCBI Taxonomy" id="2738844"/>
    <lineage>
        <taxon>Bacteria</taxon>
        <taxon>Pseudomonadati</taxon>
        <taxon>Bacteroidota</taxon>
        <taxon>Flavobacteriia</taxon>
        <taxon>Flavobacteriales</taxon>
        <taxon>Flavobacteriaceae</taxon>
    </lineage>
</organism>
<dbReference type="KEGG" id="ppec:H9W90_10345"/>
<gene>
    <name evidence="1" type="ORF">H9W90_10345</name>
</gene>
<dbReference type="Proteomes" id="UP000515808">
    <property type="component" value="Chromosome"/>
</dbReference>